<dbReference type="WBParaSite" id="ALUE_0000719201-mRNA-1">
    <property type="protein sequence ID" value="ALUE_0000719201-mRNA-1"/>
    <property type="gene ID" value="ALUE_0000719201"/>
</dbReference>
<dbReference type="AlphaFoldDB" id="A0A0M3HVX6"/>
<organism evidence="1 2">
    <name type="scientific">Ascaris lumbricoides</name>
    <name type="common">Giant roundworm</name>
    <dbReference type="NCBI Taxonomy" id="6252"/>
    <lineage>
        <taxon>Eukaryota</taxon>
        <taxon>Metazoa</taxon>
        <taxon>Ecdysozoa</taxon>
        <taxon>Nematoda</taxon>
        <taxon>Chromadorea</taxon>
        <taxon>Rhabditida</taxon>
        <taxon>Spirurina</taxon>
        <taxon>Ascaridomorpha</taxon>
        <taxon>Ascaridoidea</taxon>
        <taxon>Ascarididae</taxon>
        <taxon>Ascaris</taxon>
    </lineage>
</organism>
<name>A0A0M3HVX6_ASCLU</name>
<sequence length="93" mass="10989">MHARAFLSFSVRRMPIERSYIFRGFVHLFSPLCRTTYASIAMSFEHTRFRTTTKPLIQQAVTKKNVAKNAYYAPLRLIQNDIELCIVLRIFQF</sequence>
<proteinExistence type="predicted"/>
<keyword evidence="1" id="KW-1185">Reference proteome</keyword>
<dbReference type="Proteomes" id="UP000036681">
    <property type="component" value="Unplaced"/>
</dbReference>
<protein>
    <submittedName>
        <fullName evidence="2">Secreted protein</fullName>
    </submittedName>
</protein>
<evidence type="ECO:0000313" key="1">
    <source>
        <dbReference type="Proteomes" id="UP000036681"/>
    </source>
</evidence>
<reference evidence="2" key="1">
    <citation type="submission" date="2017-02" db="UniProtKB">
        <authorList>
            <consortium name="WormBaseParasite"/>
        </authorList>
    </citation>
    <scope>IDENTIFICATION</scope>
</reference>
<accession>A0A0M3HVX6</accession>
<evidence type="ECO:0000313" key="2">
    <source>
        <dbReference type="WBParaSite" id="ALUE_0000719201-mRNA-1"/>
    </source>
</evidence>